<gene>
    <name evidence="1" type="ORF">ARMSODRAFT_606557</name>
</gene>
<accession>A0A2H3B5I1</accession>
<evidence type="ECO:0000313" key="2">
    <source>
        <dbReference type="Proteomes" id="UP000218334"/>
    </source>
</evidence>
<protein>
    <submittedName>
        <fullName evidence="1">Uncharacterized protein</fullName>
    </submittedName>
</protein>
<organism evidence="1 2">
    <name type="scientific">Armillaria solidipes</name>
    <dbReference type="NCBI Taxonomy" id="1076256"/>
    <lineage>
        <taxon>Eukaryota</taxon>
        <taxon>Fungi</taxon>
        <taxon>Dikarya</taxon>
        <taxon>Basidiomycota</taxon>
        <taxon>Agaricomycotina</taxon>
        <taxon>Agaricomycetes</taxon>
        <taxon>Agaricomycetidae</taxon>
        <taxon>Agaricales</taxon>
        <taxon>Marasmiineae</taxon>
        <taxon>Physalacriaceae</taxon>
        <taxon>Armillaria</taxon>
    </lineage>
</organism>
<reference evidence="2" key="1">
    <citation type="journal article" date="2017" name="Nat. Ecol. Evol.">
        <title>Genome expansion and lineage-specific genetic innovations in the forest pathogenic fungi Armillaria.</title>
        <authorList>
            <person name="Sipos G."/>
            <person name="Prasanna A.N."/>
            <person name="Walter M.C."/>
            <person name="O'Connor E."/>
            <person name="Balint B."/>
            <person name="Krizsan K."/>
            <person name="Kiss B."/>
            <person name="Hess J."/>
            <person name="Varga T."/>
            <person name="Slot J."/>
            <person name="Riley R."/>
            <person name="Boka B."/>
            <person name="Rigling D."/>
            <person name="Barry K."/>
            <person name="Lee J."/>
            <person name="Mihaltcheva S."/>
            <person name="LaButti K."/>
            <person name="Lipzen A."/>
            <person name="Waldron R."/>
            <person name="Moloney N.M."/>
            <person name="Sperisen C."/>
            <person name="Kredics L."/>
            <person name="Vagvoelgyi C."/>
            <person name="Patrignani A."/>
            <person name="Fitzpatrick D."/>
            <person name="Nagy I."/>
            <person name="Doyle S."/>
            <person name="Anderson J.B."/>
            <person name="Grigoriev I.V."/>
            <person name="Gueldener U."/>
            <person name="Muensterkoetter M."/>
            <person name="Nagy L.G."/>
        </authorList>
    </citation>
    <scope>NUCLEOTIDE SEQUENCE [LARGE SCALE GENOMIC DNA]</scope>
    <source>
        <strain evidence="2">28-4</strain>
    </source>
</reference>
<dbReference type="AlphaFoldDB" id="A0A2H3B5I1"/>
<keyword evidence="2" id="KW-1185">Reference proteome</keyword>
<evidence type="ECO:0000313" key="1">
    <source>
        <dbReference type="EMBL" id="PBK62302.1"/>
    </source>
</evidence>
<name>A0A2H3B5I1_9AGAR</name>
<dbReference type="Proteomes" id="UP000218334">
    <property type="component" value="Unassembled WGS sequence"/>
</dbReference>
<proteinExistence type="predicted"/>
<dbReference type="EMBL" id="KZ293467">
    <property type="protein sequence ID" value="PBK62302.1"/>
    <property type="molecule type" value="Genomic_DNA"/>
</dbReference>
<sequence length="117" mass="14042">MVRALVRIFASDHEDDTSLHNGNLDTSNYSATSTMDHDLEETPVEIWKRWWARKKFSVSRWWREQKMSVSKSFAHSRVSWYYDKEKVLHYITNILIFPRSHSLPSPRLATRNRPFRC</sequence>